<evidence type="ECO:0000313" key="2">
    <source>
        <dbReference type="EMBL" id="EEH58268.1"/>
    </source>
</evidence>
<dbReference type="GeneID" id="9683377"/>
<dbReference type="EMBL" id="GG663738">
    <property type="protein sequence ID" value="EEH58268.1"/>
    <property type="molecule type" value="Genomic_DNA"/>
</dbReference>
<evidence type="ECO:0000256" key="1">
    <source>
        <dbReference type="SAM" id="MobiDB-lite"/>
    </source>
</evidence>
<name>C1MRJ4_MICPC</name>
<proteinExistence type="predicted"/>
<feature type="compositionally biased region" description="Acidic residues" evidence="1">
    <location>
        <begin position="119"/>
        <end position="135"/>
    </location>
</feature>
<keyword evidence="3" id="KW-1185">Reference proteome</keyword>
<sequence>MDDESGARAPRSPSPLGYDDATARRAGVDDDDDATASSSRLQQQKQQHRELALGHLQRTVNRFKARLLRFNAVDSASSYLRGLLSTPEGTREVYARLLARIETPVFLKNLENRRRRRDDDEDDDEDAVDEDDDDAPIFDVMDPNWWENATTTTTTTTTTDALVEIQDAVPTTTNLNLNANATARDSDEPGWVVVSRDDAVDAVADFVAAFVSSHPAAADYPPEKMQRALASALRDLQTRGNKTNARRLWDCGVGVYRGCHWTYSAAATATNPLVAQLVLGAVYTSARVACGVASMFVPL</sequence>
<dbReference type="KEGG" id="mpp:MICPUCDRAFT_57675"/>
<dbReference type="OrthoDB" id="2014733at2759"/>
<gene>
    <name evidence="2" type="ORF">MICPUCDRAFT_57675</name>
</gene>
<dbReference type="AlphaFoldDB" id="C1MRJ4"/>
<protein>
    <submittedName>
        <fullName evidence="2">Predicted protein</fullName>
    </submittedName>
</protein>
<dbReference type="PANTHER" id="PTHR33874">
    <property type="entry name" value="RING FINGER PROTEIN"/>
    <property type="match status" value="1"/>
</dbReference>
<feature type="region of interest" description="Disordered" evidence="1">
    <location>
        <begin position="114"/>
        <end position="135"/>
    </location>
</feature>
<dbReference type="Proteomes" id="UP000001876">
    <property type="component" value="Unassembled WGS sequence"/>
</dbReference>
<feature type="region of interest" description="Disordered" evidence="1">
    <location>
        <begin position="1"/>
        <end position="48"/>
    </location>
</feature>
<reference evidence="2 3" key="1">
    <citation type="journal article" date="2009" name="Science">
        <title>Green evolution and dynamic adaptations revealed by genomes of the marine picoeukaryotes Micromonas.</title>
        <authorList>
            <person name="Worden A.Z."/>
            <person name="Lee J.H."/>
            <person name="Mock T."/>
            <person name="Rouze P."/>
            <person name="Simmons M.P."/>
            <person name="Aerts A.L."/>
            <person name="Allen A.E."/>
            <person name="Cuvelier M.L."/>
            <person name="Derelle E."/>
            <person name="Everett M.V."/>
            <person name="Foulon E."/>
            <person name="Grimwood J."/>
            <person name="Gundlach H."/>
            <person name="Henrissat B."/>
            <person name="Napoli C."/>
            <person name="McDonald S.M."/>
            <person name="Parker M.S."/>
            <person name="Rombauts S."/>
            <person name="Salamov A."/>
            <person name="Von Dassow P."/>
            <person name="Badger J.H."/>
            <person name="Coutinho P.M."/>
            <person name="Demir E."/>
            <person name="Dubchak I."/>
            <person name="Gentemann C."/>
            <person name="Eikrem W."/>
            <person name="Gready J.E."/>
            <person name="John U."/>
            <person name="Lanier W."/>
            <person name="Lindquist E.A."/>
            <person name="Lucas S."/>
            <person name="Mayer K.F."/>
            <person name="Moreau H."/>
            <person name="Not F."/>
            <person name="Otillar R."/>
            <person name="Panaud O."/>
            <person name="Pangilinan J."/>
            <person name="Paulsen I."/>
            <person name="Piegu B."/>
            <person name="Poliakov A."/>
            <person name="Robbens S."/>
            <person name="Schmutz J."/>
            <person name="Toulza E."/>
            <person name="Wyss T."/>
            <person name="Zelensky A."/>
            <person name="Zhou K."/>
            <person name="Armbrust E.V."/>
            <person name="Bhattacharya D."/>
            <person name="Goodenough U.W."/>
            <person name="Van de Peer Y."/>
            <person name="Grigoriev I.V."/>
        </authorList>
    </citation>
    <scope>NUCLEOTIDE SEQUENCE [LARGE SCALE GENOMIC DNA]</scope>
    <source>
        <strain evidence="2 3">CCMP1545</strain>
    </source>
</reference>
<evidence type="ECO:0000313" key="3">
    <source>
        <dbReference type="Proteomes" id="UP000001876"/>
    </source>
</evidence>
<dbReference type="PANTHER" id="PTHR33874:SF4">
    <property type="entry name" value="EXPRESSED PROTEIN"/>
    <property type="match status" value="1"/>
</dbReference>
<accession>C1MRJ4</accession>
<dbReference type="OMA" id="AGRITCG"/>
<organism evidence="3">
    <name type="scientific">Micromonas pusilla (strain CCMP1545)</name>
    <name type="common">Picoplanktonic green alga</name>
    <dbReference type="NCBI Taxonomy" id="564608"/>
    <lineage>
        <taxon>Eukaryota</taxon>
        <taxon>Viridiplantae</taxon>
        <taxon>Chlorophyta</taxon>
        <taxon>Mamiellophyceae</taxon>
        <taxon>Mamiellales</taxon>
        <taxon>Mamiellaceae</taxon>
        <taxon>Micromonas</taxon>
    </lineage>
</organism>
<dbReference type="RefSeq" id="XP_003058317.1">
    <property type="nucleotide sequence ID" value="XM_003058271.1"/>
</dbReference>